<proteinExistence type="predicted"/>
<accession>A0A6J5ST98</accession>
<organism evidence="3">
    <name type="scientific">uncultured Caudovirales phage</name>
    <dbReference type="NCBI Taxonomy" id="2100421"/>
    <lineage>
        <taxon>Viruses</taxon>
        <taxon>Duplodnaviria</taxon>
        <taxon>Heunggongvirae</taxon>
        <taxon>Uroviricota</taxon>
        <taxon>Caudoviricetes</taxon>
        <taxon>Peduoviridae</taxon>
        <taxon>Maltschvirus</taxon>
        <taxon>Maltschvirus maltsch</taxon>
    </lineage>
</organism>
<dbReference type="EMBL" id="LR797282">
    <property type="protein sequence ID" value="CAB4199036.1"/>
    <property type="molecule type" value="Genomic_DNA"/>
</dbReference>
<sequence length="161" mass="16677">MANTKSSYQLEVDLAGASRNYSPSRAPLHQTVRQARFNLVPTGTHAEANVIPLGSLGLVGCRVLPEISKIRGTGNTTMAVKFTLGKTDADGTNFVALSAQTAQVTDPVVTTGFTIPSAGGAPPELAETDILAIKVNYGTGTTLTLAAASTQQIEIGYTLEG</sequence>
<evidence type="ECO:0000313" key="3">
    <source>
        <dbReference type="EMBL" id="CAB4218490.1"/>
    </source>
</evidence>
<gene>
    <name evidence="1" type="ORF">UFOVP1150_41</name>
    <name evidence="2" type="ORF">UFOVP1329_16</name>
    <name evidence="3" type="ORF">UFOVP1595_20</name>
</gene>
<evidence type="ECO:0000313" key="1">
    <source>
        <dbReference type="EMBL" id="CAB4186643.1"/>
    </source>
</evidence>
<reference evidence="3" key="1">
    <citation type="submission" date="2020-05" db="EMBL/GenBank/DDBJ databases">
        <authorList>
            <person name="Chiriac C."/>
            <person name="Salcher M."/>
            <person name="Ghai R."/>
            <person name="Kavagutti S V."/>
        </authorList>
    </citation>
    <scope>NUCLEOTIDE SEQUENCE</scope>
</reference>
<evidence type="ECO:0000313" key="2">
    <source>
        <dbReference type="EMBL" id="CAB4199036.1"/>
    </source>
</evidence>
<protein>
    <submittedName>
        <fullName evidence="3">Uncharacterized protein</fullName>
    </submittedName>
</protein>
<dbReference type="EMBL" id="LR797464">
    <property type="protein sequence ID" value="CAB4218490.1"/>
    <property type="molecule type" value="Genomic_DNA"/>
</dbReference>
<dbReference type="EMBL" id="LR797098">
    <property type="protein sequence ID" value="CAB4186643.1"/>
    <property type="molecule type" value="Genomic_DNA"/>
</dbReference>
<name>A0A6J5ST98_9CAUD</name>